<accession>A0A6J6VU52</accession>
<gene>
    <name evidence="1" type="ORF">UFOPK2806_02691</name>
</gene>
<dbReference type="EMBL" id="CAEZYY010000082">
    <property type="protein sequence ID" value="CAB4775640.1"/>
    <property type="molecule type" value="Genomic_DNA"/>
</dbReference>
<name>A0A6J6VU52_9ZZZZ</name>
<organism evidence="1">
    <name type="scientific">freshwater metagenome</name>
    <dbReference type="NCBI Taxonomy" id="449393"/>
    <lineage>
        <taxon>unclassified sequences</taxon>
        <taxon>metagenomes</taxon>
        <taxon>ecological metagenomes</taxon>
    </lineage>
</organism>
<proteinExistence type="predicted"/>
<protein>
    <submittedName>
        <fullName evidence="1">Unannotated protein</fullName>
    </submittedName>
</protein>
<sequence>MAGARFVHWVAPAVQATDGGLLARRLNDDVVAGAQPSAAHHTRLPTEVGVLAALGSDDPLHVHPCTEVSVHPRLEVLEERKQRWTDVPRYVLGPVHHVVAEQC</sequence>
<dbReference type="AlphaFoldDB" id="A0A6J6VU52"/>
<evidence type="ECO:0000313" key="1">
    <source>
        <dbReference type="EMBL" id="CAB4775640.1"/>
    </source>
</evidence>
<reference evidence="1" key="1">
    <citation type="submission" date="2020-05" db="EMBL/GenBank/DDBJ databases">
        <authorList>
            <person name="Chiriac C."/>
            <person name="Salcher M."/>
            <person name="Ghai R."/>
            <person name="Kavagutti S V."/>
        </authorList>
    </citation>
    <scope>NUCLEOTIDE SEQUENCE</scope>
</reference>